<dbReference type="GO" id="GO:0016787">
    <property type="term" value="F:hydrolase activity"/>
    <property type="evidence" value="ECO:0007669"/>
    <property type="project" value="InterPro"/>
</dbReference>
<sequence length="239" mass="25879">MPSEKLRLIHTSDTHLGDVSGHPQSADAMTAVVDAVSGNGGDMLLLVGDIFDNERVSDGVLEWFLGEMGRLQTPAVVLPGNHDLIHESSVYHREPFKNAPDNLFVLKGTEGELLSFPGMGIDLWGRAMPLHTPAFKPLEGMPSPFENNWLVALAHGHFHYEEDRDQRSSPIYPQEVADAGCHYLALGHWDRHVDVSQGNVTAVYSGCPLGPIGSPGAGEVTVVDLDPQAGVSYRQVAIN</sequence>
<dbReference type="AlphaFoldDB" id="A0A381RVK0"/>
<dbReference type="SUPFAM" id="SSF56300">
    <property type="entry name" value="Metallo-dependent phosphatases"/>
    <property type="match status" value="1"/>
</dbReference>
<dbReference type="InterPro" id="IPR004843">
    <property type="entry name" value="Calcineurin-like_PHP"/>
</dbReference>
<reference evidence="2" key="1">
    <citation type="submission" date="2018-05" db="EMBL/GenBank/DDBJ databases">
        <authorList>
            <person name="Lanie J.A."/>
            <person name="Ng W.-L."/>
            <person name="Kazmierczak K.M."/>
            <person name="Andrzejewski T.M."/>
            <person name="Davidsen T.M."/>
            <person name="Wayne K.J."/>
            <person name="Tettelin H."/>
            <person name="Glass J.I."/>
            <person name="Rusch D."/>
            <person name="Podicherti R."/>
            <person name="Tsui H.-C.T."/>
            <person name="Winkler M.E."/>
        </authorList>
    </citation>
    <scope>NUCLEOTIDE SEQUENCE</scope>
</reference>
<organism evidence="2">
    <name type="scientific">marine metagenome</name>
    <dbReference type="NCBI Taxonomy" id="408172"/>
    <lineage>
        <taxon>unclassified sequences</taxon>
        <taxon>metagenomes</taxon>
        <taxon>ecological metagenomes</taxon>
    </lineage>
</organism>
<name>A0A381RVK0_9ZZZZ</name>
<evidence type="ECO:0000259" key="1">
    <source>
        <dbReference type="Pfam" id="PF00149"/>
    </source>
</evidence>
<dbReference type="InterPro" id="IPR050535">
    <property type="entry name" value="DNA_Repair-Maintenance_Comp"/>
</dbReference>
<feature type="domain" description="Calcineurin-like phosphoesterase" evidence="1">
    <location>
        <begin position="6"/>
        <end position="167"/>
    </location>
</feature>
<evidence type="ECO:0000313" key="2">
    <source>
        <dbReference type="EMBL" id="SUZ95876.1"/>
    </source>
</evidence>
<accession>A0A381RVK0</accession>
<proteinExistence type="predicted"/>
<dbReference type="PANTHER" id="PTHR30337">
    <property type="entry name" value="COMPONENT OF ATP-DEPENDENT DSDNA EXONUCLEASE"/>
    <property type="match status" value="1"/>
</dbReference>
<dbReference type="EMBL" id="UINC01002363">
    <property type="protein sequence ID" value="SUZ95876.1"/>
    <property type="molecule type" value="Genomic_DNA"/>
</dbReference>
<dbReference type="InterPro" id="IPR029052">
    <property type="entry name" value="Metallo-depent_PP-like"/>
</dbReference>
<dbReference type="Gene3D" id="3.60.21.10">
    <property type="match status" value="1"/>
</dbReference>
<dbReference type="PANTHER" id="PTHR30337:SF7">
    <property type="entry name" value="PHOSPHOESTERASE"/>
    <property type="match status" value="1"/>
</dbReference>
<gene>
    <name evidence="2" type="ORF">METZ01_LOCUS48730</name>
</gene>
<dbReference type="Pfam" id="PF00149">
    <property type="entry name" value="Metallophos"/>
    <property type="match status" value="1"/>
</dbReference>
<protein>
    <recommendedName>
        <fullName evidence="1">Calcineurin-like phosphoesterase domain-containing protein</fullName>
    </recommendedName>
</protein>